<feature type="compositionally biased region" description="Polar residues" evidence="1">
    <location>
        <begin position="41"/>
        <end position="55"/>
    </location>
</feature>
<protein>
    <submittedName>
        <fullName evidence="2">Uncharacterized protein</fullName>
    </submittedName>
</protein>
<name>A0A822GQG1_9BILA</name>
<feature type="region of interest" description="Disordered" evidence="1">
    <location>
        <begin position="1"/>
        <end position="55"/>
    </location>
</feature>
<feature type="compositionally biased region" description="Basic and acidic residues" evidence="1">
    <location>
        <begin position="21"/>
        <end position="40"/>
    </location>
</feature>
<feature type="non-terminal residue" evidence="2">
    <location>
        <position position="1"/>
    </location>
</feature>
<feature type="non-terminal residue" evidence="2">
    <location>
        <position position="55"/>
    </location>
</feature>
<evidence type="ECO:0000313" key="2">
    <source>
        <dbReference type="EMBL" id="CAF5155779.1"/>
    </source>
</evidence>
<gene>
    <name evidence="2" type="ORF">QYT958_LOCUS48895</name>
</gene>
<reference evidence="2" key="1">
    <citation type="submission" date="2021-02" db="EMBL/GenBank/DDBJ databases">
        <authorList>
            <person name="Nowell W R."/>
        </authorList>
    </citation>
    <scope>NUCLEOTIDE SEQUENCE</scope>
</reference>
<dbReference type="Proteomes" id="UP000663848">
    <property type="component" value="Unassembled WGS sequence"/>
</dbReference>
<dbReference type="AlphaFoldDB" id="A0A822GQG1"/>
<accession>A0A822GQG1</accession>
<evidence type="ECO:0000313" key="3">
    <source>
        <dbReference type="Proteomes" id="UP000663848"/>
    </source>
</evidence>
<evidence type="ECO:0000256" key="1">
    <source>
        <dbReference type="SAM" id="MobiDB-lite"/>
    </source>
</evidence>
<organism evidence="2 3">
    <name type="scientific">Rotaria socialis</name>
    <dbReference type="NCBI Taxonomy" id="392032"/>
    <lineage>
        <taxon>Eukaryota</taxon>
        <taxon>Metazoa</taxon>
        <taxon>Spiralia</taxon>
        <taxon>Gnathifera</taxon>
        <taxon>Rotifera</taxon>
        <taxon>Eurotatoria</taxon>
        <taxon>Bdelloidea</taxon>
        <taxon>Philodinida</taxon>
        <taxon>Philodinidae</taxon>
        <taxon>Rotaria</taxon>
    </lineage>
</organism>
<comment type="caution">
    <text evidence="2">The sequence shown here is derived from an EMBL/GenBank/DDBJ whole genome shotgun (WGS) entry which is preliminary data.</text>
</comment>
<dbReference type="EMBL" id="CAJOBR010104903">
    <property type="protein sequence ID" value="CAF5155779.1"/>
    <property type="molecule type" value="Genomic_DNA"/>
</dbReference>
<sequence length="55" mass="6691">LFDDDQEQRTSPQQRTILLNERQRELSNERQRKLSNERQWELSNTTTTLEQISDD</sequence>
<proteinExistence type="predicted"/>